<proteinExistence type="predicted"/>
<gene>
    <name evidence="2" type="ORF">S06H3_15182</name>
</gene>
<keyword evidence="1" id="KW-0472">Membrane</keyword>
<keyword evidence="1" id="KW-0812">Transmembrane</keyword>
<dbReference type="AlphaFoldDB" id="X1LR26"/>
<keyword evidence="1" id="KW-1133">Transmembrane helix</keyword>
<sequence length="77" mass="8014">MSSKTSSFEKAAGTLSNYLNWIAGAALVAMLALIVADIIASSVFSWPIPGGIEIVGFLGVVVIAFSIAHTQLLRGHI</sequence>
<accession>X1LR26</accession>
<feature type="non-terminal residue" evidence="2">
    <location>
        <position position="77"/>
    </location>
</feature>
<dbReference type="EMBL" id="BARV01007458">
    <property type="protein sequence ID" value="GAI08266.1"/>
    <property type="molecule type" value="Genomic_DNA"/>
</dbReference>
<feature type="transmembrane region" description="Helical" evidence="1">
    <location>
        <begin position="54"/>
        <end position="73"/>
    </location>
</feature>
<organism evidence="2">
    <name type="scientific">marine sediment metagenome</name>
    <dbReference type="NCBI Taxonomy" id="412755"/>
    <lineage>
        <taxon>unclassified sequences</taxon>
        <taxon>metagenomes</taxon>
        <taxon>ecological metagenomes</taxon>
    </lineage>
</organism>
<name>X1LR26_9ZZZZ</name>
<evidence type="ECO:0000256" key="1">
    <source>
        <dbReference type="SAM" id="Phobius"/>
    </source>
</evidence>
<feature type="transmembrane region" description="Helical" evidence="1">
    <location>
        <begin position="21"/>
        <end position="48"/>
    </location>
</feature>
<protein>
    <submittedName>
        <fullName evidence="2">Uncharacterized protein</fullName>
    </submittedName>
</protein>
<comment type="caution">
    <text evidence="2">The sequence shown here is derived from an EMBL/GenBank/DDBJ whole genome shotgun (WGS) entry which is preliminary data.</text>
</comment>
<evidence type="ECO:0000313" key="2">
    <source>
        <dbReference type="EMBL" id="GAI08266.1"/>
    </source>
</evidence>
<reference evidence="2" key="1">
    <citation type="journal article" date="2014" name="Front. Microbiol.">
        <title>High frequency of phylogenetically diverse reductive dehalogenase-homologous genes in deep subseafloor sedimentary metagenomes.</title>
        <authorList>
            <person name="Kawai M."/>
            <person name="Futagami T."/>
            <person name="Toyoda A."/>
            <person name="Takaki Y."/>
            <person name="Nishi S."/>
            <person name="Hori S."/>
            <person name="Arai W."/>
            <person name="Tsubouchi T."/>
            <person name="Morono Y."/>
            <person name="Uchiyama I."/>
            <person name="Ito T."/>
            <person name="Fujiyama A."/>
            <person name="Inagaki F."/>
            <person name="Takami H."/>
        </authorList>
    </citation>
    <scope>NUCLEOTIDE SEQUENCE</scope>
    <source>
        <strain evidence="2">Expedition CK06-06</strain>
    </source>
</reference>